<dbReference type="AlphaFoldDB" id="A0A0L9VN05"/>
<protein>
    <submittedName>
        <fullName evidence="1">Uncharacterized protein</fullName>
    </submittedName>
</protein>
<evidence type="ECO:0000313" key="1">
    <source>
        <dbReference type="EMBL" id="KOM56435.1"/>
    </source>
</evidence>
<evidence type="ECO:0000313" key="2">
    <source>
        <dbReference type="Proteomes" id="UP000053144"/>
    </source>
</evidence>
<dbReference type="Gramene" id="KOM56435">
    <property type="protein sequence ID" value="KOM56435"/>
    <property type="gene ID" value="LR48_Vigan10g232700"/>
</dbReference>
<organism evidence="1 2">
    <name type="scientific">Phaseolus angularis</name>
    <name type="common">Azuki bean</name>
    <name type="synonym">Vigna angularis</name>
    <dbReference type="NCBI Taxonomy" id="3914"/>
    <lineage>
        <taxon>Eukaryota</taxon>
        <taxon>Viridiplantae</taxon>
        <taxon>Streptophyta</taxon>
        <taxon>Embryophyta</taxon>
        <taxon>Tracheophyta</taxon>
        <taxon>Spermatophyta</taxon>
        <taxon>Magnoliopsida</taxon>
        <taxon>eudicotyledons</taxon>
        <taxon>Gunneridae</taxon>
        <taxon>Pentapetalae</taxon>
        <taxon>rosids</taxon>
        <taxon>fabids</taxon>
        <taxon>Fabales</taxon>
        <taxon>Fabaceae</taxon>
        <taxon>Papilionoideae</taxon>
        <taxon>50 kb inversion clade</taxon>
        <taxon>NPAAA clade</taxon>
        <taxon>indigoferoid/millettioid clade</taxon>
        <taxon>Phaseoleae</taxon>
        <taxon>Vigna</taxon>
    </lineage>
</organism>
<gene>
    <name evidence="1" type="ORF">LR48_Vigan10g232700</name>
</gene>
<dbReference type="Proteomes" id="UP000053144">
    <property type="component" value="Chromosome 10"/>
</dbReference>
<reference evidence="2" key="1">
    <citation type="journal article" date="2015" name="Proc. Natl. Acad. Sci. U.S.A.">
        <title>Genome sequencing of adzuki bean (Vigna angularis) provides insight into high starch and low fat accumulation and domestication.</title>
        <authorList>
            <person name="Yang K."/>
            <person name="Tian Z."/>
            <person name="Chen C."/>
            <person name="Luo L."/>
            <person name="Zhao B."/>
            <person name="Wang Z."/>
            <person name="Yu L."/>
            <person name="Li Y."/>
            <person name="Sun Y."/>
            <person name="Li W."/>
            <person name="Chen Y."/>
            <person name="Li Y."/>
            <person name="Zhang Y."/>
            <person name="Ai D."/>
            <person name="Zhao J."/>
            <person name="Shang C."/>
            <person name="Ma Y."/>
            <person name="Wu B."/>
            <person name="Wang M."/>
            <person name="Gao L."/>
            <person name="Sun D."/>
            <person name="Zhang P."/>
            <person name="Guo F."/>
            <person name="Wang W."/>
            <person name="Li Y."/>
            <person name="Wang J."/>
            <person name="Varshney R.K."/>
            <person name="Wang J."/>
            <person name="Ling H.Q."/>
            <person name="Wan P."/>
        </authorList>
    </citation>
    <scope>NUCLEOTIDE SEQUENCE</scope>
    <source>
        <strain evidence="2">cv. Jingnong 6</strain>
    </source>
</reference>
<proteinExistence type="predicted"/>
<sequence length="57" mass="6419">MSSNPISTYRIDSPIFSNHIASIEEIDRYSTSPTESSVTPIFPIDPSLVTLKLYQRC</sequence>
<dbReference type="EMBL" id="CM003380">
    <property type="protein sequence ID" value="KOM56435.1"/>
    <property type="molecule type" value="Genomic_DNA"/>
</dbReference>
<name>A0A0L9VN05_PHAAN</name>
<accession>A0A0L9VN05</accession>